<protein>
    <recommendedName>
        <fullName evidence="2">DUF4309 domain-containing protein</fullName>
    </recommendedName>
</protein>
<dbReference type="EMBL" id="CP159992">
    <property type="protein sequence ID" value="XCP97719.1"/>
    <property type="molecule type" value="Genomic_DNA"/>
</dbReference>
<name>A0AAU8NLX8_9BACL</name>
<gene>
    <name evidence="1" type="ORF">ABXS70_13905</name>
</gene>
<accession>A0AAU8NLX8</accession>
<sequence length="188" mass="21102">MKNAAKQWRLRMIGAAAALLGIIVLTTYLLTPANAEERTNVQSPAANKAQPANSEVYTAYIDGMRVEDGKLMLTIDKIGWYQGEEADEIFKQRNPDAGIDGAPDGYYIINDNKEQEQVEVNADAKVLMQLYDRDGTVQGTEIQWNEPVTLSKFESLYGNKQIMDLSVFPYHLTIQDGKVIKIVQQYIP</sequence>
<dbReference type="RefSeq" id="WP_342555675.1">
    <property type="nucleotide sequence ID" value="NZ_CP159992.1"/>
</dbReference>
<proteinExistence type="predicted"/>
<evidence type="ECO:0008006" key="2">
    <source>
        <dbReference type="Google" id="ProtNLM"/>
    </source>
</evidence>
<organism evidence="1">
    <name type="scientific">Paenibacillus sp. AN1007</name>
    <dbReference type="NCBI Taxonomy" id="3151385"/>
    <lineage>
        <taxon>Bacteria</taxon>
        <taxon>Bacillati</taxon>
        <taxon>Bacillota</taxon>
        <taxon>Bacilli</taxon>
        <taxon>Bacillales</taxon>
        <taxon>Paenibacillaceae</taxon>
        <taxon>Paenibacillus</taxon>
    </lineage>
</organism>
<dbReference type="AlphaFoldDB" id="A0AAU8NLX8"/>
<reference evidence="1" key="1">
    <citation type="submission" date="2024-05" db="EMBL/GenBank/DDBJ databases">
        <title>Draft genome assemblies of 36 bacteria isolated from hibernating arctic ground squirrels.</title>
        <authorList>
            <person name="McKee H."/>
            <person name="Mullen L."/>
            <person name="Drown D.M."/>
            <person name="Duddleston K.N."/>
        </authorList>
    </citation>
    <scope>NUCLEOTIDE SEQUENCE</scope>
    <source>
        <strain evidence="1">AN1007</strain>
    </source>
</reference>
<evidence type="ECO:0000313" key="1">
    <source>
        <dbReference type="EMBL" id="XCP97719.1"/>
    </source>
</evidence>